<dbReference type="RefSeq" id="WP_376995261.1">
    <property type="nucleotide sequence ID" value="NZ_JBHSLC010000017.1"/>
</dbReference>
<dbReference type="Gene3D" id="2.60.120.260">
    <property type="entry name" value="Galactose-binding domain-like"/>
    <property type="match status" value="1"/>
</dbReference>
<protein>
    <recommendedName>
        <fullName evidence="3">Class I SAM-dependent methyltransferase</fullName>
    </recommendedName>
</protein>
<accession>A0ABW0G532</accession>
<reference evidence="2" key="1">
    <citation type="journal article" date="2019" name="Int. J. Syst. Evol. Microbiol.">
        <title>The Global Catalogue of Microorganisms (GCM) 10K type strain sequencing project: providing services to taxonomists for standard genome sequencing and annotation.</title>
        <authorList>
            <consortium name="The Broad Institute Genomics Platform"/>
            <consortium name="The Broad Institute Genome Sequencing Center for Infectious Disease"/>
            <person name="Wu L."/>
            <person name="Ma J."/>
        </authorList>
    </citation>
    <scope>NUCLEOTIDE SEQUENCE [LARGE SCALE GENOMIC DNA]</scope>
    <source>
        <strain evidence="2">CCUG 58760</strain>
    </source>
</reference>
<keyword evidence="2" id="KW-1185">Reference proteome</keyword>
<dbReference type="Proteomes" id="UP001596166">
    <property type="component" value="Unassembled WGS sequence"/>
</dbReference>
<organism evidence="1 2">
    <name type="scientific">Azospirillum himalayense</name>
    <dbReference type="NCBI Taxonomy" id="654847"/>
    <lineage>
        <taxon>Bacteria</taxon>
        <taxon>Pseudomonadati</taxon>
        <taxon>Pseudomonadota</taxon>
        <taxon>Alphaproteobacteria</taxon>
        <taxon>Rhodospirillales</taxon>
        <taxon>Azospirillaceae</taxon>
        <taxon>Azospirillum</taxon>
    </lineage>
</organism>
<dbReference type="EMBL" id="JBHSLC010000017">
    <property type="protein sequence ID" value="MFC5355629.1"/>
    <property type="molecule type" value="Genomic_DNA"/>
</dbReference>
<evidence type="ECO:0000313" key="1">
    <source>
        <dbReference type="EMBL" id="MFC5355629.1"/>
    </source>
</evidence>
<dbReference type="InterPro" id="IPR029063">
    <property type="entry name" value="SAM-dependent_MTases_sf"/>
</dbReference>
<evidence type="ECO:0008006" key="3">
    <source>
        <dbReference type="Google" id="ProtNLM"/>
    </source>
</evidence>
<name>A0ABW0G532_9PROT</name>
<sequence>MHFPPFAPYARRRSGSALLLDANTLASSTNALRDGGYGPSVFVCAEGTPDGAEIRLSWHPAVEAPGPHEVWALYAAEAPRPVSLRVGGRPALGNALAEPTGGWTQGEAMWRFQGTVDLPAGPIDVTLQRNGWIPTVQSLALFPVDGPATVPGCDARLSDATTDAGTPPTDDDRKELARGLVASLRRLLATGRSPHVLEETMEALVAAVRRDMEHPNRRLGFGGPLNGQEIRQRILRDLDALLQFDAFVETGAYRGTTTEYFSGLGRPVFACELNEEAYYDSLVRLCHLPNVSLFNGDSRAFLMQLLTTDRPRFRLPLFYLDAHWNADLPLDGEIALILERCDDFVIMVDDFKHPLHDYGYDAYEGGAELSLEYLAPRLPASADLVCLMPWMPPRLETGAKRGTLFVVRRSLYDRLLHKVTLLEPIPLAAFRG</sequence>
<evidence type="ECO:0000313" key="2">
    <source>
        <dbReference type="Proteomes" id="UP001596166"/>
    </source>
</evidence>
<gene>
    <name evidence="1" type="ORF">ACFPMG_11485</name>
</gene>
<dbReference type="SUPFAM" id="SSF53335">
    <property type="entry name" value="S-adenosyl-L-methionine-dependent methyltransferases"/>
    <property type="match status" value="1"/>
</dbReference>
<comment type="caution">
    <text evidence="1">The sequence shown here is derived from an EMBL/GenBank/DDBJ whole genome shotgun (WGS) entry which is preliminary data.</text>
</comment>
<proteinExistence type="predicted"/>